<comment type="caution">
    <text evidence="3">The sequence shown here is derived from an EMBL/GenBank/DDBJ whole genome shotgun (WGS) entry which is preliminary data.</text>
</comment>
<feature type="signal peptide" evidence="1">
    <location>
        <begin position="1"/>
        <end position="20"/>
    </location>
</feature>
<proteinExistence type="predicted"/>
<dbReference type="InterPro" id="IPR025965">
    <property type="entry name" value="FlgD/Vpr_Ig-like"/>
</dbReference>
<name>A0A523W8F2_UNCAE</name>
<gene>
    <name evidence="3" type="ORF">E3J48_02730</name>
</gene>
<feature type="domain" description="FlgD/Vpr Ig-like" evidence="2">
    <location>
        <begin position="306"/>
        <end position="375"/>
    </location>
</feature>
<protein>
    <submittedName>
        <fullName evidence="3">T9SS type A sorting domain-containing protein</fullName>
    </submittedName>
</protein>
<dbReference type="Pfam" id="PF13860">
    <property type="entry name" value="FlgD_ig"/>
    <property type="match status" value="1"/>
</dbReference>
<organism evidence="3 4">
    <name type="scientific">Aerophobetes bacterium</name>
    <dbReference type="NCBI Taxonomy" id="2030807"/>
    <lineage>
        <taxon>Bacteria</taxon>
        <taxon>Candidatus Aerophobota</taxon>
    </lineage>
</organism>
<dbReference type="EMBL" id="SOIZ01000113">
    <property type="protein sequence ID" value="TET63280.1"/>
    <property type="molecule type" value="Genomic_DNA"/>
</dbReference>
<dbReference type="Gene3D" id="2.60.40.4070">
    <property type="match status" value="1"/>
</dbReference>
<evidence type="ECO:0000256" key="1">
    <source>
        <dbReference type="SAM" id="SignalP"/>
    </source>
</evidence>
<feature type="chain" id="PRO_5021915023" evidence="1">
    <location>
        <begin position="21"/>
        <end position="389"/>
    </location>
</feature>
<dbReference type="Proteomes" id="UP000319130">
    <property type="component" value="Unassembled WGS sequence"/>
</dbReference>
<dbReference type="InterPro" id="IPR026444">
    <property type="entry name" value="Secre_tail"/>
</dbReference>
<dbReference type="Gene3D" id="3.20.20.80">
    <property type="entry name" value="Glycosidases"/>
    <property type="match status" value="1"/>
</dbReference>
<dbReference type="SUPFAM" id="SSF51445">
    <property type="entry name" value="(Trans)glycosidases"/>
    <property type="match status" value="1"/>
</dbReference>
<dbReference type="AlphaFoldDB" id="A0A523W8F2"/>
<sequence>MLKKTILLASLLVWCGFFFGKGATSDFSVALSEKIELAYAFAERTNENDDFDLAQEADFNAVLDYALLWQSDEVIEGYLDLCYQYGFRVFVPLPYYNKETDFLNGAEIERQVNRWKSHPAIYSWYILDEPISHRVSKASQEEFYDLVKSLDTKPVSIAVTGSNTNEEWRSYFTEKAFDLLFFAMYPYVQGGTEYVNVYMNLCISRFLTYKKEDYPVIPIVQAFYDSDESDYVNPTGHLEEMYEVFEDHELVSNGLAFYAWRPGGNKIGIRADPFLYDEVKELISLNEGALPGASGSIYPNPCNFREDQRVRITNLSSGAEVVVRIFDLAGNLVRTLQENDEVTLEGYSKTATWDGTNEVDQNVARGIYLVFVTDQEGTRVVGKIAVVGK</sequence>
<evidence type="ECO:0000313" key="4">
    <source>
        <dbReference type="Proteomes" id="UP000319130"/>
    </source>
</evidence>
<accession>A0A523W8F2</accession>
<reference evidence="3 4" key="1">
    <citation type="submission" date="2019-03" db="EMBL/GenBank/DDBJ databases">
        <title>Metabolic potential of uncultured bacteria and archaea associated with petroleum seepage in deep-sea sediments.</title>
        <authorList>
            <person name="Dong X."/>
            <person name="Hubert C."/>
        </authorList>
    </citation>
    <scope>NUCLEOTIDE SEQUENCE [LARGE SCALE GENOMIC DNA]</scope>
    <source>
        <strain evidence="3">E29_bin52</strain>
    </source>
</reference>
<dbReference type="InterPro" id="IPR017853">
    <property type="entry name" value="GH"/>
</dbReference>
<keyword evidence="1" id="KW-0732">Signal</keyword>
<evidence type="ECO:0000313" key="3">
    <source>
        <dbReference type="EMBL" id="TET63280.1"/>
    </source>
</evidence>
<evidence type="ECO:0000259" key="2">
    <source>
        <dbReference type="Pfam" id="PF13860"/>
    </source>
</evidence>
<dbReference type="NCBIfam" id="TIGR04183">
    <property type="entry name" value="Por_Secre_tail"/>
    <property type="match status" value="1"/>
</dbReference>